<evidence type="ECO:0000313" key="2">
    <source>
        <dbReference type="EMBL" id="MBA0876892.1"/>
    </source>
</evidence>
<feature type="compositionally biased region" description="Polar residues" evidence="1">
    <location>
        <begin position="30"/>
        <end position="42"/>
    </location>
</feature>
<protein>
    <submittedName>
        <fullName evidence="2">Uncharacterized protein</fullName>
    </submittedName>
</protein>
<name>A0A7J9N0U6_GOSSC</name>
<keyword evidence="3" id="KW-1185">Reference proteome</keyword>
<sequence length="42" mass="4481">MKSTMANLWHPVKGVHIRDLREKRGGSVAGPSSSDTFLGSGL</sequence>
<dbReference type="OrthoDB" id="10457463at2759"/>
<comment type="caution">
    <text evidence="2">The sequence shown here is derived from an EMBL/GenBank/DDBJ whole genome shotgun (WGS) entry which is preliminary data.</text>
</comment>
<dbReference type="EMBL" id="JABFAF010266429">
    <property type="protein sequence ID" value="MBA0876892.1"/>
    <property type="molecule type" value="Genomic_DNA"/>
</dbReference>
<organism evidence="2 3">
    <name type="scientific">Gossypium schwendimanii</name>
    <name type="common">Cotton</name>
    <dbReference type="NCBI Taxonomy" id="34291"/>
    <lineage>
        <taxon>Eukaryota</taxon>
        <taxon>Viridiplantae</taxon>
        <taxon>Streptophyta</taxon>
        <taxon>Embryophyta</taxon>
        <taxon>Tracheophyta</taxon>
        <taxon>Spermatophyta</taxon>
        <taxon>Magnoliopsida</taxon>
        <taxon>eudicotyledons</taxon>
        <taxon>Gunneridae</taxon>
        <taxon>Pentapetalae</taxon>
        <taxon>rosids</taxon>
        <taxon>malvids</taxon>
        <taxon>Malvales</taxon>
        <taxon>Malvaceae</taxon>
        <taxon>Malvoideae</taxon>
        <taxon>Gossypium</taxon>
    </lineage>
</organism>
<evidence type="ECO:0000256" key="1">
    <source>
        <dbReference type="SAM" id="MobiDB-lite"/>
    </source>
</evidence>
<reference evidence="2 3" key="1">
    <citation type="journal article" date="2019" name="Genome Biol. Evol.">
        <title>Insights into the evolution of the New World diploid cottons (Gossypium, subgenus Houzingenia) based on genome sequencing.</title>
        <authorList>
            <person name="Grover C.E."/>
            <person name="Arick M.A. 2nd"/>
            <person name="Thrash A."/>
            <person name="Conover J.L."/>
            <person name="Sanders W.S."/>
            <person name="Peterson D.G."/>
            <person name="Frelichowski J.E."/>
            <person name="Scheffler J.A."/>
            <person name="Scheffler B.E."/>
            <person name="Wendel J.F."/>
        </authorList>
    </citation>
    <scope>NUCLEOTIDE SEQUENCE [LARGE SCALE GENOMIC DNA]</scope>
    <source>
        <strain evidence="2">1</strain>
        <tissue evidence="2">Leaf</tissue>
    </source>
</reference>
<proteinExistence type="predicted"/>
<accession>A0A7J9N0U6</accession>
<dbReference type="AlphaFoldDB" id="A0A7J9N0U6"/>
<dbReference type="Proteomes" id="UP000593576">
    <property type="component" value="Unassembled WGS sequence"/>
</dbReference>
<evidence type="ECO:0000313" key="3">
    <source>
        <dbReference type="Proteomes" id="UP000593576"/>
    </source>
</evidence>
<gene>
    <name evidence="2" type="ORF">Goshw_008949</name>
</gene>
<feature type="region of interest" description="Disordered" evidence="1">
    <location>
        <begin position="21"/>
        <end position="42"/>
    </location>
</feature>